<dbReference type="AlphaFoldDB" id="A0A9W9TCY3"/>
<dbReference type="EMBL" id="JAPQKS010000008">
    <property type="protein sequence ID" value="KAJ5217010.1"/>
    <property type="molecule type" value="Genomic_DNA"/>
</dbReference>
<dbReference type="RefSeq" id="XP_058325881.1">
    <property type="nucleotide sequence ID" value="XM_058479313.1"/>
</dbReference>
<accession>A0A9W9TCY3</accession>
<evidence type="ECO:0000313" key="2">
    <source>
        <dbReference type="EMBL" id="KAJ5217010.1"/>
    </source>
</evidence>
<evidence type="ECO:0000313" key="3">
    <source>
        <dbReference type="Proteomes" id="UP001150941"/>
    </source>
</evidence>
<organism evidence="2 3">
    <name type="scientific">Penicillium chermesinum</name>
    <dbReference type="NCBI Taxonomy" id="63820"/>
    <lineage>
        <taxon>Eukaryota</taxon>
        <taxon>Fungi</taxon>
        <taxon>Dikarya</taxon>
        <taxon>Ascomycota</taxon>
        <taxon>Pezizomycotina</taxon>
        <taxon>Eurotiomycetes</taxon>
        <taxon>Eurotiomycetidae</taxon>
        <taxon>Eurotiales</taxon>
        <taxon>Aspergillaceae</taxon>
        <taxon>Penicillium</taxon>
    </lineage>
</organism>
<feature type="region of interest" description="Disordered" evidence="1">
    <location>
        <begin position="30"/>
        <end position="50"/>
    </location>
</feature>
<keyword evidence="3" id="KW-1185">Reference proteome</keyword>
<comment type="caution">
    <text evidence="2">The sequence shown here is derived from an EMBL/GenBank/DDBJ whole genome shotgun (WGS) entry which is preliminary data.</text>
</comment>
<proteinExistence type="predicted"/>
<dbReference type="OrthoDB" id="4216928at2759"/>
<sequence>MAETRHLILGVSAASIELIQQLSWSMIKPQSRGRSPVKDASPQSVEPHPTDMIQGRVVSHMNGANDECYHSLWLSPADEVHLSPDFELSVARARAQPPKPLSEILASRLQYSIDVFRDAPRMMIMENQTPWCHPQLYKNKMPKVMQDAYSCCSMYLSKNEINAPVIMNLTDAKINELLSTTHPTTLPEILARVHALILYQIMRLFDGDVLFHRSTDTLFPELENSIFTLMPFLHLPRPSDSVYPLPVSMESISEFWKSWILQESARRTVLITFFFTRIYKTLRGTRDMQCDGTLGLEHAWYLSSHLWSSQSAFDFAVAWAEKPHFVVENLNFSWVLGNAQPDDVDQFGKMLLVTLLGIDGAKAWFYARNAIL</sequence>
<reference evidence="2" key="2">
    <citation type="journal article" date="2023" name="IMA Fungus">
        <title>Comparative genomic study of the Penicillium genus elucidates a diverse pangenome and 15 lateral gene transfer events.</title>
        <authorList>
            <person name="Petersen C."/>
            <person name="Sorensen T."/>
            <person name="Nielsen M.R."/>
            <person name="Sondergaard T.E."/>
            <person name="Sorensen J.L."/>
            <person name="Fitzpatrick D.A."/>
            <person name="Frisvad J.C."/>
            <person name="Nielsen K.L."/>
        </authorList>
    </citation>
    <scope>NUCLEOTIDE SEQUENCE</scope>
    <source>
        <strain evidence="2">IBT 19713</strain>
    </source>
</reference>
<protein>
    <submittedName>
        <fullName evidence="2">Uncharacterized protein</fullName>
    </submittedName>
</protein>
<gene>
    <name evidence="2" type="ORF">N7468_010018</name>
</gene>
<dbReference type="Proteomes" id="UP001150941">
    <property type="component" value="Unassembled WGS sequence"/>
</dbReference>
<dbReference type="GeneID" id="83206617"/>
<reference evidence="2" key="1">
    <citation type="submission" date="2022-11" db="EMBL/GenBank/DDBJ databases">
        <authorList>
            <person name="Petersen C."/>
        </authorList>
    </citation>
    <scope>NUCLEOTIDE SEQUENCE</scope>
    <source>
        <strain evidence="2">IBT 19713</strain>
    </source>
</reference>
<evidence type="ECO:0000256" key="1">
    <source>
        <dbReference type="SAM" id="MobiDB-lite"/>
    </source>
</evidence>
<name>A0A9W9TCY3_9EURO</name>